<evidence type="ECO:0000259" key="4">
    <source>
        <dbReference type="PROSITE" id="PS50104"/>
    </source>
</evidence>
<feature type="repeat" description="ANK" evidence="1">
    <location>
        <begin position="1549"/>
        <end position="1581"/>
    </location>
</feature>
<reference evidence="5" key="1">
    <citation type="submission" date="2023-08" db="EMBL/GenBank/DDBJ databases">
        <title>Reference Genome Resource for the Citrus Pathogen Phytophthora citrophthora.</title>
        <authorList>
            <person name="Moller H."/>
            <person name="Coetzee B."/>
            <person name="Rose L.J."/>
            <person name="Van Niekerk J.M."/>
        </authorList>
    </citation>
    <scope>NUCLEOTIDE SEQUENCE</scope>
    <source>
        <strain evidence="5">STE-U-9442</strain>
    </source>
</reference>
<dbReference type="GO" id="GO:0007165">
    <property type="term" value="P:signal transduction"/>
    <property type="evidence" value="ECO:0007669"/>
    <property type="project" value="InterPro"/>
</dbReference>
<feature type="repeat" description="ANK" evidence="1">
    <location>
        <begin position="621"/>
        <end position="653"/>
    </location>
</feature>
<comment type="caution">
    <text evidence="5">The sequence shown here is derived from an EMBL/GenBank/DDBJ whole genome shotgun (WGS) entry which is preliminary data.</text>
</comment>
<proteinExistence type="predicted"/>
<dbReference type="Proteomes" id="UP001259832">
    <property type="component" value="Unassembled WGS sequence"/>
</dbReference>
<evidence type="ECO:0000313" key="6">
    <source>
        <dbReference type="Proteomes" id="UP001259832"/>
    </source>
</evidence>
<dbReference type="PROSITE" id="PS50104">
    <property type="entry name" value="TIR"/>
    <property type="match status" value="2"/>
</dbReference>
<dbReference type="InterPro" id="IPR036770">
    <property type="entry name" value="Ankyrin_rpt-contain_sf"/>
</dbReference>
<keyword evidence="3" id="KW-0812">Transmembrane</keyword>
<dbReference type="PANTHER" id="PTHR20875:SF0">
    <property type="entry name" value="GH12158P"/>
    <property type="match status" value="1"/>
</dbReference>
<feature type="repeat" description="ANK" evidence="1">
    <location>
        <begin position="1720"/>
        <end position="1752"/>
    </location>
</feature>
<dbReference type="PANTHER" id="PTHR20875">
    <property type="entry name" value="EF-HAND CALCIUM-BINDING DOMAIN-CONTAINING PROTEIN 6-RELATED"/>
    <property type="match status" value="1"/>
</dbReference>
<feature type="transmembrane region" description="Helical" evidence="3">
    <location>
        <begin position="1213"/>
        <end position="1235"/>
    </location>
</feature>
<name>A0AAD9G9B1_9STRA</name>
<sequence>MIGESPRSESGAATDSSRRLHVGGHGAAREPDDSVVNSSRRIRKTPLIVDDSSSVASHTSYQVAQSPSDRPIWLEMKRRHIANMEELHGKLADVPRHWLFIRFLNNSFFARRLIRSGVFLSASMLVAFFFHSAFVERWLDDHVEDEDSDEYENCHSVATFSSVIYQTLPAAVILSLPGSGIRAFEPFKREEASSKSSSKKENEASDEERGYTSVATIRRRFVFQLCEVLAVLMLFFDIGLVLYFFYVLLTGALSSCKSAATQIFTIGAAFCYAGLFSVLYYFARYREHIKMQLGAFAENDQTGDLRKHRDLRTDKKLDSVRKILDVVRTRLYYATRRGDLYEMQEILEYAKDRGLMHSDVGYPRKCYAAPKIRWKFFARSTENPVHVAAGMGNIRALELLEEYNFDLTELDKVQRVIISTGGLFWHFIQLIVKRPEGSDAEAADSIFHTNLITPLHCAVAVGQLATVRWLLERGAPPGTLAQASFRSYRVPPLFYAEHAEIARELLVHGADPLVIPDPGFMNTMTPLQSAYVRGNYAVARELEEWGSDVALTPFHLAAANNDVTAVRKFIAKKTDIDCLGEMGYVGLNRRTPLHWAAISGSAEAAEALLNGGADPNFQDVRGRSPLHWAAKLNKLEVLRALLRANADPNLADGDFMTPLMCAASALNASRELFNELTSAGGDIGYQLPATGDTVLHVAVREENEASALAALASGGDLMRMNSEGLRPLDCTASTRLLFELKRAAGQRDVMISYTHSHLEFARKLRQSLEEANVTTWLDLMDPSGIGGGSVWREEIARGITNASVVLCILTEDYASSEWCLKELALAKQVGTPILAVSTEGAVVDENLQVYLYTRQIVPFEPAIVKLRQDEGRVEYDYDENRYRSQFHLLLDGVRDEVEKHRYVTRQKNIASNRHSVEDRDEELSARGTMLQTLSATQLSHVSDTWNPTTSDRRFVFISHGDKHAAFVQQLTVQLSGAGISCYSDHNVSGQDFYTRIQVAQEAILRCSCFMVLVSRQTMGSELVRDQLAFAEDKNRPIFPVVLNDLEPGLDKRYTLVRSELFHFMANGMGFRMSCNRLISELRPYCSIQAAGSVTGSETEEIRNLDSIEGLEDDQVNLANTCIRIERRRPFIGHGAPREDFDSQRTLRSPLIASISGATNRSPTSSIVPPPSAFLGLRHRHYANIRELRGKISRVPRFWLWPRFLNNSFFAKRLVFAGFLVSCLLAWGVTMYNIKIRLWLEAFETENPDNYGHCKMVVVFSGLIYHTLPVAVLLFLPGSGLRSFEPFKREELEIKRGETAVGLEEGERHPSSVPKIKRRFVFQLCELLAVGALIYDVALILYFLRVLFTGAIYACDSYAMHLFTLGGAICYVGLFVVIYYFARYREHIKMQLGAFTENDQTGDIRKHDLDLNREDNSTTVEKMLAVVRTRLYYATRRGDLEEMREILDYAQARGLSSSVYGFPRKVYTAPKLKLKFFASTRRNPVHVAAYYGNIRALELLEEYGFDMTTLDKYNSVHVSTGSLFWYFARVFVKRPSNSLEATAVSIFQTTLITPLHCAVSTGQVETVRWLLSRGAPPNTLAQASFRSNRVPPLFLAEHAEIARELLMHGADPLVIPDPGFMNTMTPLQLAYVRGNYAVAQELEEWGGDVALTPFHLAAARNNVLAVRKFLSRKTDVDCLGEMGYVGLHRRTPLHWAAISGSTEAVDALLNGGADPNFQDARGRSPLHWAARLNKLEVVRSLLQAGAEPNLTDREFMTPLMCAASALDASRELFNELTSAGGDIGYQLPATGDTVLHVAVREENEASALAALASGGDLMRMNSEGLRPLDCTASTRLLFELKRAAGQRDVMISYTHSHLEFARKLRQSLEEANVTTWLDLMDPSGIGGGSVWREEIARGITNASVVLCILTEDYASSEWCLKELALAKQVGTPILAVSTEGAVVDENLQVYLYTRQIVPFEPAIVKLRQDEGRVEYDYDENRYRSQFHLLLDGVRDEVEKRRYFTKQKNVASSRNLLDGGDKVEGLSTRGTMLQTLGDTRLSPIAGSWDPTASSSPSDLQEGQFVFLSHGDKHSMFVQKVTSELSEAGVDCYSDRNINGQDFNTRIQVAQEAIGRCSCFVVLVSRQTMGNELVRDQLAFAEDKGRLIIPLILNDLEPALDKRYSLVRSELFHFMANGMDFKNSMSHLVSVLRDRCSEGQQDASYGSIPDSDTEQTRNLDSIEGLEDNRLDWSSTRIRM</sequence>
<feature type="transmembrane region" description="Helical" evidence="3">
    <location>
        <begin position="228"/>
        <end position="249"/>
    </location>
</feature>
<accession>A0AAD9G9B1</accession>
<evidence type="ECO:0000256" key="3">
    <source>
        <dbReference type="SAM" id="Phobius"/>
    </source>
</evidence>
<feature type="domain" description="TIR" evidence="4">
    <location>
        <begin position="745"/>
        <end position="900"/>
    </location>
</feature>
<feature type="repeat" description="ANK" evidence="1">
    <location>
        <begin position="450"/>
        <end position="475"/>
    </location>
</feature>
<dbReference type="SUPFAM" id="SSF48403">
    <property type="entry name" value="Ankyrin repeat"/>
    <property type="match status" value="2"/>
</dbReference>
<feature type="repeat" description="ANK" evidence="1">
    <location>
        <begin position="1479"/>
        <end position="1511"/>
    </location>
</feature>
<feature type="transmembrane region" description="Helical" evidence="3">
    <location>
        <begin position="1359"/>
        <end position="1381"/>
    </location>
</feature>
<feature type="transmembrane region" description="Helical" evidence="3">
    <location>
        <begin position="113"/>
        <end position="135"/>
    </location>
</feature>
<dbReference type="InterPro" id="IPR052603">
    <property type="entry name" value="EFCB6"/>
</dbReference>
<gene>
    <name evidence="5" type="ORF">P3T76_011342</name>
</gene>
<dbReference type="SMART" id="SM00255">
    <property type="entry name" value="TIR"/>
    <property type="match status" value="2"/>
</dbReference>
<dbReference type="SUPFAM" id="SSF52200">
    <property type="entry name" value="Toll/Interleukin receptor TIR domain"/>
    <property type="match status" value="4"/>
</dbReference>
<dbReference type="PROSITE" id="PS50297">
    <property type="entry name" value="ANK_REP_REGION"/>
    <property type="match status" value="7"/>
</dbReference>
<evidence type="ECO:0000256" key="1">
    <source>
        <dbReference type="PROSITE-ProRule" id="PRU00023"/>
    </source>
</evidence>
<evidence type="ECO:0000256" key="2">
    <source>
        <dbReference type="SAM" id="MobiDB-lite"/>
    </source>
</evidence>
<dbReference type="InterPro" id="IPR002110">
    <property type="entry name" value="Ankyrin_rpt"/>
</dbReference>
<dbReference type="Pfam" id="PF00023">
    <property type="entry name" value="Ank"/>
    <property type="match status" value="2"/>
</dbReference>
<keyword evidence="3" id="KW-1133">Transmembrane helix</keyword>
<dbReference type="SMART" id="SM00248">
    <property type="entry name" value="ANK"/>
    <property type="match status" value="18"/>
</dbReference>
<feature type="transmembrane region" description="Helical" evidence="3">
    <location>
        <begin position="261"/>
        <end position="283"/>
    </location>
</feature>
<feature type="transmembrane region" description="Helical" evidence="3">
    <location>
        <begin position="1326"/>
        <end position="1347"/>
    </location>
</feature>
<dbReference type="InterPro" id="IPR035897">
    <property type="entry name" value="Toll_tir_struct_dom_sf"/>
</dbReference>
<dbReference type="InterPro" id="IPR000157">
    <property type="entry name" value="TIR_dom"/>
</dbReference>
<feature type="repeat" description="ANK" evidence="1">
    <location>
        <begin position="588"/>
        <end position="620"/>
    </location>
</feature>
<keyword evidence="1" id="KW-0040">ANK repeat</keyword>
<dbReference type="Gene3D" id="3.40.50.10140">
    <property type="entry name" value="Toll/interleukin-1 receptor homology (TIR) domain"/>
    <property type="match status" value="4"/>
</dbReference>
<feature type="repeat" description="ANK" evidence="1">
    <location>
        <begin position="1687"/>
        <end position="1719"/>
    </location>
</feature>
<organism evidence="5 6">
    <name type="scientific">Phytophthora citrophthora</name>
    <dbReference type="NCBI Taxonomy" id="4793"/>
    <lineage>
        <taxon>Eukaryota</taxon>
        <taxon>Sar</taxon>
        <taxon>Stramenopiles</taxon>
        <taxon>Oomycota</taxon>
        <taxon>Peronosporomycetes</taxon>
        <taxon>Peronosporales</taxon>
        <taxon>Peronosporaceae</taxon>
        <taxon>Phytophthora</taxon>
    </lineage>
</organism>
<feature type="region of interest" description="Disordered" evidence="2">
    <location>
        <begin position="1"/>
        <end position="41"/>
    </location>
</feature>
<feature type="domain" description="TIR" evidence="4">
    <location>
        <begin position="1844"/>
        <end position="1993"/>
    </location>
</feature>
<keyword evidence="3" id="KW-0472">Membrane</keyword>
<dbReference type="PROSITE" id="PS50088">
    <property type="entry name" value="ANK_REPEAT"/>
    <property type="match status" value="7"/>
</dbReference>
<dbReference type="Pfam" id="PF13676">
    <property type="entry name" value="TIR_2"/>
    <property type="match status" value="4"/>
</dbReference>
<evidence type="ECO:0000313" key="5">
    <source>
        <dbReference type="EMBL" id="KAK1934139.1"/>
    </source>
</evidence>
<dbReference type="Gene3D" id="1.25.40.20">
    <property type="entry name" value="Ankyrin repeat-containing domain"/>
    <property type="match status" value="4"/>
</dbReference>
<dbReference type="EMBL" id="JASMQC010000026">
    <property type="protein sequence ID" value="KAK1934139.1"/>
    <property type="molecule type" value="Genomic_DNA"/>
</dbReference>
<dbReference type="Pfam" id="PF12796">
    <property type="entry name" value="Ank_2"/>
    <property type="match status" value="2"/>
</dbReference>
<protein>
    <submittedName>
        <fullName evidence="5">Ankyrin-1</fullName>
    </submittedName>
</protein>
<keyword evidence="6" id="KW-1185">Reference proteome</keyword>
<feature type="transmembrane region" description="Helical" evidence="3">
    <location>
        <begin position="1255"/>
        <end position="1275"/>
    </location>
</feature>